<organism evidence="1 2">
    <name type="scientific">Gossypium arboreum</name>
    <name type="common">Tree cotton</name>
    <name type="synonym">Gossypium nanking</name>
    <dbReference type="NCBI Taxonomy" id="29729"/>
    <lineage>
        <taxon>Eukaryota</taxon>
        <taxon>Viridiplantae</taxon>
        <taxon>Streptophyta</taxon>
        <taxon>Embryophyta</taxon>
        <taxon>Tracheophyta</taxon>
        <taxon>Spermatophyta</taxon>
        <taxon>Magnoliopsida</taxon>
        <taxon>eudicotyledons</taxon>
        <taxon>Gunneridae</taxon>
        <taxon>Pentapetalae</taxon>
        <taxon>rosids</taxon>
        <taxon>malvids</taxon>
        <taxon>Malvales</taxon>
        <taxon>Malvaceae</taxon>
        <taxon>Malvoideae</taxon>
        <taxon>Gossypium</taxon>
    </lineage>
</organism>
<gene>
    <name evidence="1" type="ORF">F383_02711</name>
</gene>
<evidence type="ECO:0000313" key="2">
    <source>
        <dbReference type="Proteomes" id="UP000032142"/>
    </source>
</evidence>
<name>A0A0B0PIK6_GOSAR</name>
<protein>
    <submittedName>
        <fullName evidence="1">Putative porphobilinogen deaminase</fullName>
    </submittedName>
</protein>
<dbReference type="EMBL" id="KN428216">
    <property type="protein sequence ID" value="KHG24274.1"/>
    <property type="molecule type" value="Genomic_DNA"/>
</dbReference>
<dbReference type="Proteomes" id="UP000032142">
    <property type="component" value="Unassembled WGS sequence"/>
</dbReference>
<evidence type="ECO:0000313" key="1">
    <source>
        <dbReference type="EMBL" id="KHG24274.1"/>
    </source>
</evidence>
<proteinExistence type="predicted"/>
<reference evidence="2" key="1">
    <citation type="submission" date="2014-09" db="EMBL/GenBank/DDBJ databases">
        <authorList>
            <person name="Mudge J."/>
            <person name="Ramaraj T."/>
            <person name="Lindquist I.E."/>
            <person name="Bharti A.K."/>
            <person name="Sundararajan A."/>
            <person name="Cameron C.T."/>
            <person name="Woodward J.E."/>
            <person name="May G.D."/>
            <person name="Brubaker C."/>
            <person name="Broadhvest J."/>
            <person name="Wilkins T.A."/>
        </authorList>
    </citation>
    <scope>NUCLEOTIDE SEQUENCE</scope>
    <source>
        <strain evidence="2">cv. AKA8401</strain>
    </source>
</reference>
<sequence length="66" mass="7261">MLNRLNSSLVSDKSELHITLSNFQLDGKMALQIAYFCPHGQGQEHVSQPCATHGHATQPCVLWGTL</sequence>
<accession>A0A0B0PIK6</accession>
<dbReference type="AlphaFoldDB" id="A0A0B0PIK6"/>
<keyword evidence="2" id="KW-1185">Reference proteome</keyword>